<dbReference type="InterPro" id="IPR025420">
    <property type="entry name" value="DUF4143"/>
</dbReference>
<dbReference type="RefSeq" id="WP_025702471.1">
    <property type="nucleotide sequence ID" value="NZ_JAUSUY010000027.1"/>
</dbReference>
<keyword evidence="4" id="KW-1185">Reference proteome</keyword>
<dbReference type="PANTHER" id="PTHR33295:SF7">
    <property type="entry name" value="ATPASE"/>
    <property type="match status" value="1"/>
</dbReference>
<reference evidence="3 4" key="1">
    <citation type="submission" date="2023-07" db="EMBL/GenBank/DDBJ databases">
        <title>Genomic Encyclopedia of Type Strains, Phase IV (KMG-IV): sequencing the most valuable type-strain genomes for metagenomic binning, comparative biology and taxonomic classification.</title>
        <authorList>
            <person name="Goeker M."/>
        </authorList>
    </citation>
    <scope>NUCLEOTIDE SEQUENCE [LARGE SCALE GENOMIC DNA]</scope>
    <source>
        <strain evidence="3 4">T98</strain>
    </source>
</reference>
<name>A0ABU3HDE7_9BACL</name>
<evidence type="ECO:0000313" key="4">
    <source>
        <dbReference type="Proteomes" id="UP001248709"/>
    </source>
</evidence>
<dbReference type="SUPFAM" id="SSF52540">
    <property type="entry name" value="P-loop containing nucleoside triphosphate hydrolases"/>
    <property type="match status" value="1"/>
</dbReference>
<dbReference type="Pfam" id="PF13635">
    <property type="entry name" value="DUF4143"/>
    <property type="match status" value="1"/>
</dbReference>
<dbReference type="Gene3D" id="3.40.50.300">
    <property type="entry name" value="P-loop containing nucleotide triphosphate hydrolases"/>
    <property type="match status" value="1"/>
</dbReference>
<sequence length="433" mass="49145">MERKIVNRLIAWKQSAKRMPLVIYGARQVGKTYTALTFGKTHYKNTVYFNMEGSSEVAAIFERDLNPERIIRELSVKSGQTILKGDTLIIFDEIQACERALTSLKYFCENEPDYHIIAAGSLLGVALNREKYSFPVGKVDMMNLYPLDFEEFLWATGHRELCNLIKEAYEHFTPLSLHETAMDLYKIYLVVGGMPRAVSEYVETKDFDFVVAAQKMLNDAYIADMAKYASPQETTKIMAAWASVPAQLAKENHKFQYKVIKSGARAYEYETPLDWLKTAGMINKCVRITEGKMPLSAYADNSSFKVYMMDTGLLCSKFDIAANVILSGPTSFNGFKGALAENYIMQALVTNGFTPYYWSSPGKAELDFVFQDKQGNIIPMEGKSADNVRAKSLKSYISLYQPYYAIRVSARNFGYENEIKSIPLYAMFCIKRN</sequence>
<dbReference type="InterPro" id="IPR041682">
    <property type="entry name" value="AAA_14"/>
</dbReference>
<evidence type="ECO:0000313" key="3">
    <source>
        <dbReference type="EMBL" id="MDT3428839.1"/>
    </source>
</evidence>
<comment type="caution">
    <text evidence="3">The sequence shown here is derived from an EMBL/GenBank/DDBJ whole genome shotgun (WGS) entry which is preliminary data.</text>
</comment>
<protein>
    <submittedName>
        <fullName evidence="3">AAA+ superfamily ATPase</fullName>
    </submittedName>
</protein>
<organism evidence="3 4">
    <name type="scientific">Paenibacillus forsythiae</name>
    <dbReference type="NCBI Taxonomy" id="365616"/>
    <lineage>
        <taxon>Bacteria</taxon>
        <taxon>Bacillati</taxon>
        <taxon>Bacillota</taxon>
        <taxon>Bacilli</taxon>
        <taxon>Bacillales</taxon>
        <taxon>Paenibacillaceae</taxon>
        <taxon>Paenibacillus</taxon>
    </lineage>
</organism>
<gene>
    <name evidence="3" type="ORF">J2Z22_004433</name>
</gene>
<dbReference type="Proteomes" id="UP001248709">
    <property type="component" value="Unassembled WGS sequence"/>
</dbReference>
<feature type="domain" description="DUF4143" evidence="2">
    <location>
        <begin position="224"/>
        <end position="384"/>
    </location>
</feature>
<dbReference type="Pfam" id="PF13173">
    <property type="entry name" value="AAA_14"/>
    <property type="match status" value="1"/>
</dbReference>
<accession>A0ABU3HDE7</accession>
<dbReference type="EMBL" id="JAUSUY010000027">
    <property type="protein sequence ID" value="MDT3428839.1"/>
    <property type="molecule type" value="Genomic_DNA"/>
</dbReference>
<dbReference type="PANTHER" id="PTHR33295">
    <property type="entry name" value="ATPASE"/>
    <property type="match status" value="1"/>
</dbReference>
<evidence type="ECO:0000259" key="1">
    <source>
        <dbReference type="Pfam" id="PF13173"/>
    </source>
</evidence>
<feature type="domain" description="AAA" evidence="1">
    <location>
        <begin position="18"/>
        <end position="153"/>
    </location>
</feature>
<dbReference type="InterPro" id="IPR027417">
    <property type="entry name" value="P-loop_NTPase"/>
</dbReference>
<proteinExistence type="predicted"/>
<evidence type="ECO:0000259" key="2">
    <source>
        <dbReference type="Pfam" id="PF13635"/>
    </source>
</evidence>